<gene>
    <name evidence="1" type="ORF">CYJ25_07065</name>
</gene>
<evidence type="ECO:0000313" key="1">
    <source>
        <dbReference type="EMBL" id="PKY65897.1"/>
    </source>
</evidence>
<reference evidence="1 2" key="1">
    <citation type="submission" date="2017-12" db="EMBL/GenBank/DDBJ databases">
        <title>Phylogenetic diversity of female urinary microbiome.</title>
        <authorList>
            <person name="Thomas-White K."/>
            <person name="Wolfe A.J."/>
        </authorList>
    </citation>
    <scope>NUCLEOTIDE SEQUENCE [LARGE SCALE GENOMIC DNA]</scope>
    <source>
        <strain evidence="1 2">UMB0250</strain>
    </source>
</reference>
<protein>
    <recommendedName>
        <fullName evidence="3">Transposase</fullName>
    </recommendedName>
</protein>
<dbReference type="EMBL" id="PKKJ01000010">
    <property type="protein sequence ID" value="PKY65897.1"/>
    <property type="molecule type" value="Genomic_DNA"/>
</dbReference>
<evidence type="ECO:0008006" key="3">
    <source>
        <dbReference type="Google" id="ProtNLM"/>
    </source>
</evidence>
<evidence type="ECO:0000313" key="2">
    <source>
        <dbReference type="Proteomes" id="UP000234545"/>
    </source>
</evidence>
<proteinExistence type="predicted"/>
<comment type="caution">
    <text evidence="1">The sequence shown here is derived from an EMBL/GenBank/DDBJ whole genome shotgun (WGS) entry which is preliminary data.</text>
</comment>
<dbReference type="AlphaFoldDB" id="A0A2I1I443"/>
<sequence>MPKRHSEEFRQEAMRVALARDPGVSLAQVPLILGSMRRAAMSGGAKSVSSPGNKRPLLLAAAGVA</sequence>
<dbReference type="Proteomes" id="UP000234545">
    <property type="component" value="Unassembled WGS sequence"/>
</dbReference>
<name>A0A2I1I443_9ACTO</name>
<organism evidence="1 2">
    <name type="scientific">Schaalia turicensis</name>
    <dbReference type="NCBI Taxonomy" id="131111"/>
    <lineage>
        <taxon>Bacteria</taxon>
        <taxon>Bacillati</taxon>
        <taxon>Actinomycetota</taxon>
        <taxon>Actinomycetes</taxon>
        <taxon>Actinomycetales</taxon>
        <taxon>Actinomycetaceae</taxon>
        <taxon>Schaalia</taxon>
    </lineage>
</organism>
<dbReference type="OrthoDB" id="4330255at2"/>
<accession>A0A2I1I443</accession>